<dbReference type="PANTHER" id="PTHR10037">
    <property type="entry name" value="VOLTAGE-GATED CATION CHANNEL CALCIUM AND SODIUM"/>
    <property type="match status" value="1"/>
</dbReference>
<sequence>MARNDKFERLTLMVICINAIYIGVDADNNKASTTISAEWPYQVCDHAFCLFFTFELAVRFAAFERKRNCLRDMWFIFDTTLVILMVFETWILSIVLLIVQSADGGGVATGPLRLLRLLRLSRLVRLLRSLPELLTLVNGMRAAARAVISALMLIIGLNYVFAIIINMFLRDIQYPMCSDGNSSGFCSEEGNMMERKFNTLGVSMWSLALHGTFMDAISDLLEDMRDLENLETGGGWVLAWSMIFVFFLYVLLTNITVMNMLIGIVCEVVSEVKLSDEKNTAVVYLKRNLRNLLIELDEDNNNQISKRELNAASKLPRAREVLKELDVNVDNLIVLTEPLFEQDADAGREQEVTREELLNVILDMRGDRDVRMEDIVELRCDIRRFVHRQTNELVKKTDEIAGHIESIERLAELLARQTSAREELHLAVSSKDAARLQTALQAAQGLLLDVEVQWGQQELTKVSSKTESWQDGEEAIVIPSAEQLEQLLAEDEERQRREEAEAAAEEQRKAAEAEVAWKKVQDAINADDEGALLKALSDVEGSPATAALSTPEPQIMHLRQAAAGPGCRSEAKVRLTVALSLDFGLDFGAPRIPAMRARAEMRKELSSAIRKSEPWFAGTGQVDSGNRSLQGLQPRAASKRMRSFSSEELEEETVTLKHVIATAKRSCLPQAAEVLEAEAVLKRMEAEQRRAKAEKASIERSRRPPPGRRAGLTPQRASREPPPTGADAAQEAISAPLSSNEVKAPATKLELAVLSKDKEQIQEALAELKASGMSNQERNYLYACARANFGGR</sequence>
<dbReference type="InterPro" id="IPR018247">
    <property type="entry name" value="EF_Hand_1_Ca_BS"/>
</dbReference>
<dbReference type="PROSITE" id="PS00018">
    <property type="entry name" value="EF_HAND_1"/>
    <property type="match status" value="1"/>
</dbReference>
<feature type="compositionally biased region" description="Basic and acidic residues" evidence="6">
    <location>
        <begin position="691"/>
        <end position="702"/>
    </location>
</feature>
<comment type="subcellular location">
    <subcellularLocation>
        <location evidence="1">Membrane</location>
        <topology evidence="1">Multi-pass membrane protein</topology>
    </subcellularLocation>
</comment>
<evidence type="ECO:0000256" key="3">
    <source>
        <dbReference type="ARBA" id="ARBA00022989"/>
    </source>
</evidence>
<feature type="transmembrane region" description="Helical" evidence="7">
    <location>
        <begin position="146"/>
        <end position="169"/>
    </location>
</feature>
<organism evidence="9 10">
    <name type="scientific">Symbiodinium necroappetens</name>
    <dbReference type="NCBI Taxonomy" id="1628268"/>
    <lineage>
        <taxon>Eukaryota</taxon>
        <taxon>Sar</taxon>
        <taxon>Alveolata</taxon>
        <taxon>Dinophyceae</taxon>
        <taxon>Suessiales</taxon>
        <taxon>Symbiodiniaceae</taxon>
        <taxon>Symbiodinium</taxon>
    </lineage>
</organism>
<keyword evidence="2 7" id="KW-0812">Transmembrane</keyword>
<dbReference type="PANTHER" id="PTHR10037:SF62">
    <property type="entry name" value="SODIUM CHANNEL PROTEIN 60E"/>
    <property type="match status" value="1"/>
</dbReference>
<dbReference type="Proteomes" id="UP000601435">
    <property type="component" value="Unassembled WGS sequence"/>
</dbReference>
<feature type="domain" description="Ion transport" evidence="8">
    <location>
        <begin position="7"/>
        <end position="273"/>
    </location>
</feature>
<accession>A0A813BZU3</accession>
<reference evidence="9" key="1">
    <citation type="submission" date="2021-02" db="EMBL/GenBank/DDBJ databases">
        <authorList>
            <person name="Dougan E. K."/>
            <person name="Rhodes N."/>
            <person name="Thang M."/>
            <person name="Chan C."/>
        </authorList>
    </citation>
    <scope>NUCLEOTIDE SEQUENCE</scope>
</reference>
<feature type="coiled-coil region" evidence="5">
    <location>
        <begin position="481"/>
        <end position="516"/>
    </location>
</feature>
<evidence type="ECO:0000256" key="6">
    <source>
        <dbReference type="SAM" id="MobiDB-lite"/>
    </source>
</evidence>
<dbReference type="OrthoDB" id="431353at2759"/>
<dbReference type="AlphaFoldDB" id="A0A813BZU3"/>
<dbReference type="InterPro" id="IPR043203">
    <property type="entry name" value="VGCC_Ca_Na"/>
</dbReference>
<name>A0A813BZU3_9DINO</name>
<gene>
    <name evidence="9" type="primary">Scn8a</name>
    <name evidence="9" type="ORF">SNEC2469_LOCUS32360</name>
</gene>
<evidence type="ECO:0000256" key="5">
    <source>
        <dbReference type="SAM" id="Coils"/>
    </source>
</evidence>
<evidence type="ECO:0000313" key="9">
    <source>
        <dbReference type="EMBL" id="CAE7930477.1"/>
    </source>
</evidence>
<feature type="region of interest" description="Disordered" evidence="6">
    <location>
        <begin position="616"/>
        <end position="644"/>
    </location>
</feature>
<feature type="transmembrane region" description="Helical" evidence="7">
    <location>
        <begin position="74"/>
        <end position="99"/>
    </location>
</feature>
<dbReference type="EMBL" id="CAJNJA010081630">
    <property type="protein sequence ID" value="CAE7930477.1"/>
    <property type="molecule type" value="Genomic_DNA"/>
</dbReference>
<proteinExistence type="predicted"/>
<feature type="transmembrane region" description="Helical" evidence="7">
    <location>
        <begin position="7"/>
        <end position="24"/>
    </location>
</feature>
<dbReference type="GO" id="GO:0001518">
    <property type="term" value="C:voltage-gated sodium channel complex"/>
    <property type="evidence" value="ECO:0007669"/>
    <property type="project" value="TreeGrafter"/>
</dbReference>
<evidence type="ECO:0000256" key="1">
    <source>
        <dbReference type="ARBA" id="ARBA00004141"/>
    </source>
</evidence>
<dbReference type="InterPro" id="IPR005821">
    <property type="entry name" value="Ion_trans_dom"/>
</dbReference>
<evidence type="ECO:0000259" key="8">
    <source>
        <dbReference type="Pfam" id="PF00520"/>
    </source>
</evidence>
<evidence type="ECO:0000256" key="4">
    <source>
        <dbReference type="ARBA" id="ARBA00023136"/>
    </source>
</evidence>
<feature type="transmembrane region" description="Helical" evidence="7">
    <location>
        <begin position="39"/>
        <end position="62"/>
    </location>
</feature>
<keyword evidence="4 7" id="KW-0472">Membrane</keyword>
<feature type="compositionally biased region" description="Polar residues" evidence="6">
    <location>
        <begin position="621"/>
        <end position="631"/>
    </location>
</feature>
<keyword evidence="3 7" id="KW-1133">Transmembrane helix</keyword>
<feature type="region of interest" description="Disordered" evidence="6">
    <location>
        <begin position="691"/>
        <end position="729"/>
    </location>
</feature>
<dbReference type="InterPro" id="IPR027359">
    <property type="entry name" value="Volt_channel_dom_sf"/>
</dbReference>
<dbReference type="SUPFAM" id="SSF81324">
    <property type="entry name" value="Voltage-gated potassium channels"/>
    <property type="match status" value="1"/>
</dbReference>
<evidence type="ECO:0000313" key="10">
    <source>
        <dbReference type="Proteomes" id="UP000601435"/>
    </source>
</evidence>
<feature type="transmembrane region" description="Helical" evidence="7">
    <location>
        <begin position="234"/>
        <end position="252"/>
    </location>
</feature>
<evidence type="ECO:0000256" key="2">
    <source>
        <dbReference type="ARBA" id="ARBA00022692"/>
    </source>
</evidence>
<evidence type="ECO:0000256" key="7">
    <source>
        <dbReference type="SAM" id="Phobius"/>
    </source>
</evidence>
<dbReference type="GO" id="GO:0005248">
    <property type="term" value="F:voltage-gated sodium channel activity"/>
    <property type="evidence" value="ECO:0007669"/>
    <property type="project" value="TreeGrafter"/>
</dbReference>
<comment type="caution">
    <text evidence="9">The sequence shown here is derived from an EMBL/GenBank/DDBJ whole genome shotgun (WGS) entry which is preliminary data.</text>
</comment>
<keyword evidence="5" id="KW-0175">Coiled coil</keyword>
<dbReference type="Pfam" id="PF00520">
    <property type="entry name" value="Ion_trans"/>
    <property type="match status" value="1"/>
</dbReference>
<dbReference type="Gene3D" id="1.20.120.350">
    <property type="entry name" value="Voltage-gated potassium channels. Chain C"/>
    <property type="match status" value="1"/>
</dbReference>
<dbReference type="Gene3D" id="1.10.287.70">
    <property type="match status" value="1"/>
</dbReference>
<protein>
    <submittedName>
        <fullName evidence="9">Scn8a protein</fullName>
    </submittedName>
</protein>
<keyword evidence="10" id="KW-1185">Reference proteome</keyword>